<dbReference type="AlphaFoldDB" id="A0A221W4B9"/>
<evidence type="ECO:0000313" key="1">
    <source>
        <dbReference type="EMBL" id="ASO20553.1"/>
    </source>
</evidence>
<name>A0A221W4B9_9PSEU</name>
<sequence length="89" mass="8905">MAKNGAPVGAGLDLIRHPVEGREAVIAGRSPEWSMPAETGPGGRRFARPAQAAVAARSTGAHDAPAGSDRAAGLTSLRAVVAVPARTPS</sequence>
<evidence type="ECO:0000313" key="2">
    <source>
        <dbReference type="Proteomes" id="UP000204221"/>
    </source>
</evidence>
<reference evidence="1 2" key="1">
    <citation type="submission" date="2017-07" db="EMBL/GenBank/DDBJ databases">
        <title>Complete genome sequence of Actinoalloteichus hoggarensis DSM 45943, type strain of Actinoalloteichus hoggarensis.</title>
        <authorList>
            <person name="Ruckert C."/>
            <person name="Nouioui I."/>
            <person name="Willmese J."/>
            <person name="van Wezel G."/>
            <person name="Klenk H.-P."/>
            <person name="Kalinowski J."/>
            <person name="Zotchev S.B."/>
        </authorList>
    </citation>
    <scope>NUCLEOTIDE SEQUENCE [LARGE SCALE GENOMIC DNA]</scope>
    <source>
        <strain evidence="1 2">DSM 45943</strain>
    </source>
</reference>
<dbReference type="KEGG" id="ahg:AHOG_14555"/>
<protein>
    <submittedName>
        <fullName evidence="1">Uncharacterized protein</fullName>
    </submittedName>
</protein>
<dbReference type="Proteomes" id="UP000204221">
    <property type="component" value="Chromosome"/>
</dbReference>
<dbReference type="EMBL" id="CP022521">
    <property type="protein sequence ID" value="ASO20553.1"/>
    <property type="molecule type" value="Genomic_DNA"/>
</dbReference>
<keyword evidence="2" id="KW-1185">Reference proteome</keyword>
<proteinExistence type="predicted"/>
<organism evidence="1 2">
    <name type="scientific">Actinoalloteichus hoggarensis</name>
    <dbReference type="NCBI Taxonomy" id="1470176"/>
    <lineage>
        <taxon>Bacteria</taxon>
        <taxon>Bacillati</taxon>
        <taxon>Actinomycetota</taxon>
        <taxon>Actinomycetes</taxon>
        <taxon>Pseudonocardiales</taxon>
        <taxon>Pseudonocardiaceae</taxon>
        <taxon>Actinoalloteichus</taxon>
    </lineage>
</organism>
<gene>
    <name evidence="1" type="ORF">AHOG_14555</name>
</gene>
<accession>A0A221W4B9</accession>
<dbReference type="RefSeq" id="WP_093941859.1">
    <property type="nucleotide sequence ID" value="NZ_CP022521.1"/>
</dbReference>